<accession>A0A8S5PYL5</accession>
<reference evidence="1" key="1">
    <citation type="journal article" date="2021" name="Proc. Natl. Acad. Sci. U.S.A.">
        <title>A Catalog of Tens of Thousands of Viruses from Human Metagenomes Reveals Hidden Associations with Chronic Diseases.</title>
        <authorList>
            <person name="Tisza M.J."/>
            <person name="Buck C.B."/>
        </authorList>
    </citation>
    <scope>NUCLEOTIDE SEQUENCE</scope>
    <source>
        <strain evidence="1">CtMOb8</strain>
    </source>
</reference>
<dbReference type="EMBL" id="BK015544">
    <property type="protein sequence ID" value="DAE12126.1"/>
    <property type="molecule type" value="Genomic_DNA"/>
</dbReference>
<evidence type="ECO:0000313" key="1">
    <source>
        <dbReference type="EMBL" id="DAE12126.1"/>
    </source>
</evidence>
<protein>
    <submittedName>
        <fullName evidence="1">Uncharacterized protein</fullName>
    </submittedName>
</protein>
<proteinExistence type="predicted"/>
<organism evidence="1">
    <name type="scientific">Siphoviridae sp. ctMOb8</name>
    <dbReference type="NCBI Taxonomy" id="2825460"/>
    <lineage>
        <taxon>Viruses</taxon>
        <taxon>Duplodnaviria</taxon>
        <taxon>Heunggongvirae</taxon>
        <taxon>Uroviricota</taxon>
        <taxon>Caudoviricetes</taxon>
    </lineage>
</organism>
<sequence length="89" mass="10296">MDNRKEYAYLLCVGGKILKIIAKWWSTPQEMTATKCGMATVARTFRKSAGVLVYERQSGDLWKFAERCEVRPDSYPREIILTADNEILY</sequence>
<name>A0A8S5PYL5_9CAUD</name>